<gene>
    <name evidence="10" type="ORF">D8674_035098</name>
</gene>
<dbReference type="CDD" id="cd09274">
    <property type="entry name" value="RNase_HI_RT_Ty3"/>
    <property type="match status" value="1"/>
</dbReference>
<dbReference type="SUPFAM" id="SSF56672">
    <property type="entry name" value="DNA/RNA polymerases"/>
    <property type="match status" value="2"/>
</dbReference>
<keyword evidence="1" id="KW-0808">Transferase</keyword>
<keyword evidence="2" id="KW-0548">Nucleotidyltransferase</keyword>
<keyword evidence="6" id="KW-0695">RNA-directed DNA polymerase</keyword>
<dbReference type="InterPro" id="IPR043502">
    <property type="entry name" value="DNA/RNA_pol_sf"/>
</dbReference>
<feature type="domain" description="Tf2-1-like SH3-like" evidence="9">
    <location>
        <begin position="672"/>
        <end position="736"/>
    </location>
</feature>
<dbReference type="Pfam" id="PF24626">
    <property type="entry name" value="SH3_Tf2-1"/>
    <property type="match status" value="1"/>
</dbReference>
<dbReference type="InterPro" id="IPR041373">
    <property type="entry name" value="RT_RNaseH"/>
</dbReference>
<dbReference type="PANTHER" id="PTHR37984">
    <property type="entry name" value="PROTEIN CBG26694"/>
    <property type="match status" value="1"/>
</dbReference>
<dbReference type="OrthoDB" id="1166716at2759"/>
<evidence type="ECO:0000259" key="9">
    <source>
        <dbReference type="Pfam" id="PF24626"/>
    </source>
</evidence>
<evidence type="ECO:0000256" key="1">
    <source>
        <dbReference type="ARBA" id="ARBA00022679"/>
    </source>
</evidence>
<sequence>MPRHTPTTRLTTMDAHHTTVEETLADLPNFLRTSIATSNPELSTKLFTDFEAKLAFSFEQLRHEQSFLGGESSNSALIYTDSDLETSCQPFRDQFDTRKSTETSMATTKLIYDVKLLWPVMIHVAISIAVQVDAKLSELRAFNPRTLTSAKITPLAIMPPKPKTTMLPYRKLTLEEVQHKKDKGECWFFTDKWVRGHQCVHKQLLLLDVELHEMALSECAFYGVHNIQSLQTMKVLGTINNHYVRILLDSGRVQWLSTVSHFQVGKDKFKLSYSTPPQLAVQEMSLQQLNGEFFQSNLGLLLYTLSSQQMDELHAILQQFETLTQDHKIPLIPSSKPPRIRPYHYGPTQKDEIENVVQELLKSGFIRHSHSPFSFQVSSEENNGVVTKTPIVSKKQKCSFGQHQVEYLGHIVSSEEVSADPAKIQAIVDWPTPKNVKELRGFLGLTATEASFQHLKQAMTSPPQLLQGGKPIAFASQTLGPMNQALSTYERELIAIMYAVKQWQNYLQEHHFIIKTYHNSLKYYLSQRVNTSFQQKWVFKLLGFDYEVQYRHGKEIIVVITLSRAPGSNSLPELPLENKGEKVFDEHHSTLMAGHEGVLKTYQGLKRGKSMILVVVDRLSKYAHFIALGHPYTTSMVAQEFVESIFKLYACLRPLMKVQADKHRSERTFDVGDLVSLKLIPYQLQSLATHAYHKLRPKFYGPFEVLEKVGNVTYKLKLPETSKIHLIFHVSCLKKHIRHDVNHVPLLPLVTNDGLQVQEPLAMLQRKVYKKNNADMEEDLHRWKLAGEHRLEEAQLAEEAAFALAQKENAKSNAAIEAAQASERVAPTFPEMLDPDVLDWPVEEALKLAQLALECNEMRRKDRLDLGCDERPPTGILQPFKHIIVCRKNVIRLCCQALA</sequence>
<feature type="domain" description="Reverse transcriptase RNase H-like" evidence="8">
    <location>
        <begin position="468"/>
        <end position="543"/>
    </location>
</feature>
<dbReference type="Pfam" id="PF17917">
    <property type="entry name" value="RT_RNaseH"/>
    <property type="match status" value="1"/>
</dbReference>
<evidence type="ECO:0000313" key="11">
    <source>
        <dbReference type="Proteomes" id="UP000327157"/>
    </source>
</evidence>
<dbReference type="GO" id="GO:0016787">
    <property type="term" value="F:hydrolase activity"/>
    <property type="evidence" value="ECO:0007669"/>
    <property type="project" value="UniProtKB-KW"/>
</dbReference>
<evidence type="ECO:0000256" key="2">
    <source>
        <dbReference type="ARBA" id="ARBA00022695"/>
    </source>
</evidence>
<keyword evidence="4" id="KW-0255">Endonuclease</keyword>
<reference evidence="10 11" key="1">
    <citation type="submission" date="2019-09" db="EMBL/GenBank/DDBJ databases">
        <authorList>
            <person name="Ou C."/>
        </authorList>
    </citation>
    <scope>NUCLEOTIDE SEQUENCE [LARGE SCALE GENOMIC DNA]</scope>
    <source>
        <strain evidence="10">S2</strain>
        <tissue evidence="10">Leaf</tissue>
    </source>
</reference>
<keyword evidence="5" id="KW-0378">Hydrolase</keyword>
<dbReference type="GO" id="GO:0004519">
    <property type="term" value="F:endonuclease activity"/>
    <property type="evidence" value="ECO:0007669"/>
    <property type="project" value="UniProtKB-KW"/>
</dbReference>
<dbReference type="InterPro" id="IPR056924">
    <property type="entry name" value="SH3_Tf2-1"/>
</dbReference>
<dbReference type="GO" id="GO:0003964">
    <property type="term" value="F:RNA-directed DNA polymerase activity"/>
    <property type="evidence" value="ECO:0007669"/>
    <property type="project" value="UniProtKB-KW"/>
</dbReference>
<keyword evidence="11" id="KW-1185">Reference proteome</keyword>
<evidence type="ECO:0000256" key="7">
    <source>
        <dbReference type="SAM" id="Coils"/>
    </source>
</evidence>
<dbReference type="EMBL" id="SMOL01000458">
    <property type="protein sequence ID" value="KAB2612782.1"/>
    <property type="molecule type" value="Genomic_DNA"/>
</dbReference>
<comment type="caution">
    <text evidence="10">The sequence shown here is derived from an EMBL/GenBank/DDBJ whole genome shotgun (WGS) entry which is preliminary data.</text>
</comment>
<accession>A0A5N5GGZ3</accession>
<dbReference type="InterPro" id="IPR050951">
    <property type="entry name" value="Retrovirus_Pol_polyprotein"/>
</dbReference>
<evidence type="ECO:0000259" key="8">
    <source>
        <dbReference type="Pfam" id="PF17917"/>
    </source>
</evidence>
<dbReference type="PANTHER" id="PTHR37984:SF5">
    <property type="entry name" value="PROTEIN NYNRIN-LIKE"/>
    <property type="match status" value="1"/>
</dbReference>
<organism evidence="10 11">
    <name type="scientific">Pyrus ussuriensis x Pyrus communis</name>
    <dbReference type="NCBI Taxonomy" id="2448454"/>
    <lineage>
        <taxon>Eukaryota</taxon>
        <taxon>Viridiplantae</taxon>
        <taxon>Streptophyta</taxon>
        <taxon>Embryophyta</taxon>
        <taxon>Tracheophyta</taxon>
        <taxon>Spermatophyta</taxon>
        <taxon>Magnoliopsida</taxon>
        <taxon>eudicotyledons</taxon>
        <taxon>Gunneridae</taxon>
        <taxon>Pentapetalae</taxon>
        <taxon>rosids</taxon>
        <taxon>fabids</taxon>
        <taxon>Rosales</taxon>
        <taxon>Rosaceae</taxon>
        <taxon>Amygdaloideae</taxon>
        <taxon>Maleae</taxon>
        <taxon>Pyrus</taxon>
    </lineage>
</organism>
<keyword evidence="3" id="KW-0540">Nuclease</keyword>
<evidence type="ECO:0000313" key="10">
    <source>
        <dbReference type="EMBL" id="KAB2612782.1"/>
    </source>
</evidence>
<evidence type="ECO:0000256" key="4">
    <source>
        <dbReference type="ARBA" id="ARBA00022759"/>
    </source>
</evidence>
<dbReference type="Gene3D" id="3.10.10.10">
    <property type="entry name" value="HIV Type 1 Reverse Transcriptase, subunit A, domain 1"/>
    <property type="match status" value="1"/>
</dbReference>
<evidence type="ECO:0000256" key="3">
    <source>
        <dbReference type="ARBA" id="ARBA00022722"/>
    </source>
</evidence>
<proteinExistence type="predicted"/>
<dbReference type="AlphaFoldDB" id="A0A5N5GGZ3"/>
<evidence type="ECO:0000256" key="5">
    <source>
        <dbReference type="ARBA" id="ARBA00022801"/>
    </source>
</evidence>
<reference evidence="11" key="2">
    <citation type="submission" date="2019-10" db="EMBL/GenBank/DDBJ databases">
        <title>A de novo genome assembly of a pear dwarfing rootstock.</title>
        <authorList>
            <person name="Wang F."/>
            <person name="Wang J."/>
            <person name="Li S."/>
            <person name="Zhang Y."/>
            <person name="Fang M."/>
            <person name="Ma L."/>
            <person name="Zhao Y."/>
            <person name="Jiang S."/>
        </authorList>
    </citation>
    <scope>NUCLEOTIDE SEQUENCE [LARGE SCALE GENOMIC DNA]</scope>
</reference>
<feature type="coiled-coil region" evidence="7">
    <location>
        <begin position="793"/>
        <end position="824"/>
    </location>
</feature>
<protein>
    <submittedName>
        <fullName evidence="10">Uncharacterized protein</fullName>
    </submittedName>
</protein>
<name>A0A5N5GGZ3_9ROSA</name>
<keyword evidence="7" id="KW-0175">Coiled coil</keyword>
<reference evidence="10 11" key="3">
    <citation type="submission" date="2019-11" db="EMBL/GenBank/DDBJ databases">
        <title>A de novo genome assembly of a pear dwarfing rootstock.</title>
        <authorList>
            <person name="Wang F."/>
            <person name="Wang J."/>
            <person name="Li S."/>
            <person name="Zhang Y."/>
            <person name="Fang M."/>
            <person name="Ma L."/>
            <person name="Zhao Y."/>
            <person name="Jiang S."/>
        </authorList>
    </citation>
    <scope>NUCLEOTIDE SEQUENCE [LARGE SCALE GENOMIC DNA]</scope>
    <source>
        <strain evidence="10">S2</strain>
        <tissue evidence="10">Leaf</tissue>
    </source>
</reference>
<evidence type="ECO:0000256" key="6">
    <source>
        <dbReference type="ARBA" id="ARBA00022918"/>
    </source>
</evidence>
<dbReference type="Proteomes" id="UP000327157">
    <property type="component" value="Chromosome 9"/>
</dbReference>